<dbReference type="PROSITE" id="PS00028">
    <property type="entry name" value="ZINC_FINGER_C2H2_1"/>
    <property type="match status" value="3"/>
</dbReference>
<dbReference type="GO" id="GO:0005634">
    <property type="term" value="C:nucleus"/>
    <property type="evidence" value="ECO:0007669"/>
    <property type="project" value="UniProtKB-ARBA"/>
</dbReference>
<dbReference type="Pfam" id="PF00096">
    <property type="entry name" value="zf-C2H2"/>
    <property type="match status" value="3"/>
</dbReference>
<dbReference type="GO" id="GO:0008270">
    <property type="term" value="F:zinc ion binding"/>
    <property type="evidence" value="ECO:0007669"/>
    <property type="project" value="UniProtKB-KW"/>
</dbReference>
<evidence type="ECO:0000256" key="1">
    <source>
        <dbReference type="ARBA" id="ARBA00022723"/>
    </source>
</evidence>
<sequence>MQYAALMCEKCGSWYNSSATLAVHRATHHHTTRFQCDQCDRTFGFRCFLEKHIRVDHQHERLSCQLCDKTFKYSQDLKIDLCIHQTKEHPDNKSVGKLKPIYICEHCGKEFITKGNLTAHSYIHEEVYRFACQLCSQSFKQYAGLRHHMINAHKLTKVPVSAEDCVENVQPLS</sequence>
<dbReference type="AlphaFoldDB" id="A0A182PMC1"/>
<evidence type="ECO:0000256" key="2">
    <source>
        <dbReference type="ARBA" id="ARBA00022737"/>
    </source>
</evidence>
<keyword evidence="4" id="KW-0862">Zinc</keyword>
<dbReference type="InterPro" id="IPR036236">
    <property type="entry name" value="Znf_C2H2_sf"/>
</dbReference>
<dbReference type="VEuPathDB" id="VectorBase:AEPI008094"/>
<dbReference type="Gene3D" id="3.30.160.60">
    <property type="entry name" value="Classic Zinc Finger"/>
    <property type="match status" value="2"/>
</dbReference>
<feature type="domain" description="C2H2-type" evidence="6">
    <location>
        <begin position="102"/>
        <end position="124"/>
    </location>
</feature>
<dbReference type="SMART" id="SM00355">
    <property type="entry name" value="ZnF_C2H2"/>
    <property type="match status" value="5"/>
</dbReference>
<feature type="domain" description="C2H2-type" evidence="6">
    <location>
        <begin position="6"/>
        <end position="28"/>
    </location>
</feature>
<keyword evidence="2" id="KW-0677">Repeat</keyword>
<evidence type="ECO:0000256" key="5">
    <source>
        <dbReference type="PROSITE-ProRule" id="PRU00042"/>
    </source>
</evidence>
<dbReference type="Proteomes" id="UP000075885">
    <property type="component" value="Unassembled WGS sequence"/>
</dbReference>
<dbReference type="SUPFAM" id="SSF57667">
    <property type="entry name" value="beta-beta-alpha zinc fingers"/>
    <property type="match status" value="3"/>
</dbReference>
<keyword evidence="1" id="KW-0479">Metal-binding</keyword>
<reference evidence="8" key="1">
    <citation type="submission" date="2013-03" db="EMBL/GenBank/DDBJ databases">
        <title>The Genome Sequence of Anopheles epiroticus epiroticus2.</title>
        <authorList>
            <consortium name="The Broad Institute Genomics Platform"/>
            <person name="Neafsey D.E."/>
            <person name="Howell P."/>
            <person name="Walker B."/>
            <person name="Young S.K."/>
            <person name="Zeng Q."/>
            <person name="Gargeya S."/>
            <person name="Fitzgerald M."/>
            <person name="Haas B."/>
            <person name="Abouelleil A."/>
            <person name="Allen A.W."/>
            <person name="Alvarado L."/>
            <person name="Arachchi H.M."/>
            <person name="Berlin A.M."/>
            <person name="Chapman S.B."/>
            <person name="Gainer-Dewar J."/>
            <person name="Goldberg J."/>
            <person name="Griggs A."/>
            <person name="Gujja S."/>
            <person name="Hansen M."/>
            <person name="Howarth C."/>
            <person name="Imamovic A."/>
            <person name="Ireland A."/>
            <person name="Larimer J."/>
            <person name="McCowan C."/>
            <person name="Murphy C."/>
            <person name="Pearson M."/>
            <person name="Poon T.W."/>
            <person name="Priest M."/>
            <person name="Roberts A."/>
            <person name="Saif S."/>
            <person name="Shea T."/>
            <person name="Sisk P."/>
            <person name="Sykes S."/>
            <person name="Wortman J."/>
            <person name="Nusbaum C."/>
            <person name="Birren B."/>
        </authorList>
    </citation>
    <scope>NUCLEOTIDE SEQUENCE [LARGE SCALE GENOMIC DNA]</scope>
    <source>
        <strain evidence="8">Epiroticus2</strain>
    </source>
</reference>
<organism evidence="7 8">
    <name type="scientific">Anopheles epiroticus</name>
    <dbReference type="NCBI Taxonomy" id="199890"/>
    <lineage>
        <taxon>Eukaryota</taxon>
        <taxon>Metazoa</taxon>
        <taxon>Ecdysozoa</taxon>
        <taxon>Arthropoda</taxon>
        <taxon>Hexapoda</taxon>
        <taxon>Insecta</taxon>
        <taxon>Pterygota</taxon>
        <taxon>Neoptera</taxon>
        <taxon>Endopterygota</taxon>
        <taxon>Diptera</taxon>
        <taxon>Nematocera</taxon>
        <taxon>Culicoidea</taxon>
        <taxon>Culicidae</taxon>
        <taxon>Anophelinae</taxon>
        <taxon>Anopheles</taxon>
    </lineage>
</organism>
<keyword evidence="3 5" id="KW-0863">Zinc-finger</keyword>
<feature type="domain" description="C2H2-type" evidence="6">
    <location>
        <begin position="130"/>
        <end position="158"/>
    </location>
</feature>
<dbReference type="InterPro" id="IPR013087">
    <property type="entry name" value="Znf_C2H2_type"/>
</dbReference>
<evidence type="ECO:0000256" key="4">
    <source>
        <dbReference type="ARBA" id="ARBA00022833"/>
    </source>
</evidence>
<protein>
    <recommendedName>
        <fullName evidence="6">C2H2-type domain-containing protein</fullName>
    </recommendedName>
</protein>
<evidence type="ECO:0000256" key="3">
    <source>
        <dbReference type="ARBA" id="ARBA00022771"/>
    </source>
</evidence>
<dbReference type="EnsemblMetazoa" id="AEPI008094-RA">
    <property type="protein sequence ID" value="AEPI008094-PA"/>
    <property type="gene ID" value="AEPI008094"/>
</dbReference>
<dbReference type="PANTHER" id="PTHR24379:SF121">
    <property type="entry name" value="C2H2-TYPE DOMAIN-CONTAINING PROTEIN"/>
    <property type="match status" value="1"/>
</dbReference>
<dbReference type="PANTHER" id="PTHR24379">
    <property type="entry name" value="KRAB AND ZINC FINGER DOMAIN-CONTAINING"/>
    <property type="match status" value="1"/>
</dbReference>
<name>A0A182PMC1_9DIPT</name>
<proteinExistence type="predicted"/>
<evidence type="ECO:0000313" key="8">
    <source>
        <dbReference type="Proteomes" id="UP000075885"/>
    </source>
</evidence>
<keyword evidence="8" id="KW-1185">Reference proteome</keyword>
<reference evidence="7" key="2">
    <citation type="submission" date="2020-05" db="UniProtKB">
        <authorList>
            <consortium name="EnsemblMetazoa"/>
        </authorList>
    </citation>
    <scope>IDENTIFICATION</scope>
    <source>
        <strain evidence="7">Epiroticus2</strain>
    </source>
</reference>
<dbReference type="FunFam" id="3.30.160.60:FF:000446">
    <property type="entry name" value="Zinc finger protein"/>
    <property type="match status" value="1"/>
</dbReference>
<evidence type="ECO:0000259" key="6">
    <source>
        <dbReference type="PROSITE" id="PS50157"/>
    </source>
</evidence>
<feature type="domain" description="C2H2-type" evidence="6">
    <location>
        <begin position="34"/>
        <end position="62"/>
    </location>
</feature>
<dbReference type="PROSITE" id="PS50157">
    <property type="entry name" value="ZINC_FINGER_C2H2_2"/>
    <property type="match status" value="4"/>
</dbReference>
<evidence type="ECO:0000313" key="7">
    <source>
        <dbReference type="EnsemblMetazoa" id="AEPI008094-PA"/>
    </source>
</evidence>
<dbReference type="STRING" id="199890.A0A182PMC1"/>
<accession>A0A182PMC1</accession>